<dbReference type="NCBIfam" id="NF004846">
    <property type="entry name" value="PRK06197.1"/>
    <property type="match status" value="1"/>
</dbReference>
<accession>A0ABV8Q0L0</accession>
<keyword evidence="5" id="KW-1185">Reference proteome</keyword>
<dbReference type="InterPro" id="IPR002347">
    <property type="entry name" value="SDR_fam"/>
</dbReference>
<dbReference type="SMART" id="SM00822">
    <property type="entry name" value="PKS_KR"/>
    <property type="match status" value="1"/>
</dbReference>
<dbReference type="InterPro" id="IPR057326">
    <property type="entry name" value="KR_dom"/>
</dbReference>
<dbReference type="InterPro" id="IPR036291">
    <property type="entry name" value="NAD(P)-bd_dom_sf"/>
</dbReference>
<keyword evidence="2" id="KW-0560">Oxidoreductase</keyword>
<proteinExistence type="inferred from homology"/>
<dbReference type="RefSeq" id="WP_390226679.1">
    <property type="nucleotide sequence ID" value="NZ_JBHSCN010000002.1"/>
</dbReference>
<reference evidence="5" key="1">
    <citation type="journal article" date="2019" name="Int. J. Syst. Evol. Microbiol.">
        <title>The Global Catalogue of Microorganisms (GCM) 10K type strain sequencing project: providing services to taxonomists for standard genome sequencing and annotation.</title>
        <authorList>
            <consortium name="The Broad Institute Genomics Platform"/>
            <consortium name="The Broad Institute Genome Sequencing Center for Infectious Disease"/>
            <person name="Wu L."/>
            <person name="Ma J."/>
        </authorList>
    </citation>
    <scope>NUCLEOTIDE SEQUENCE [LARGE SCALE GENOMIC DNA]</scope>
    <source>
        <strain evidence="5">CGMCC 1.10363</strain>
    </source>
</reference>
<dbReference type="InterPro" id="IPR020904">
    <property type="entry name" value="Sc_DH/Rdtase_CS"/>
</dbReference>
<organism evidence="4 5">
    <name type="scientific">Gryllotalpicola reticulitermitis</name>
    <dbReference type="NCBI Taxonomy" id="1184153"/>
    <lineage>
        <taxon>Bacteria</taxon>
        <taxon>Bacillati</taxon>
        <taxon>Actinomycetota</taxon>
        <taxon>Actinomycetes</taxon>
        <taxon>Micrococcales</taxon>
        <taxon>Microbacteriaceae</taxon>
        <taxon>Gryllotalpicola</taxon>
    </lineage>
</organism>
<name>A0ABV8Q0L0_9MICO</name>
<dbReference type="PRINTS" id="PR00081">
    <property type="entry name" value="GDHRDH"/>
</dbReference>
<dbReference type="SUPFAM" id="SSF51735">
    <property type="entry name" value="NAD(P)-binding Rossmann-fold domains"/>
    <property type="match status" value="1"/>
</dbReference>
<protein>
    <submittedName>
        <fullName evidence="4">SDR family oxidoreductase</fullName>
    </submittedName>
</protein>
<dbReference type="NCBIfam" id="NF004513">
    <property type="entry name" value="PRK05854.1"/>
    <property type="match status" value="1"/>
</dbReference>
<evidence type="ECO:0000313" key="4">
    <source>
        <dbReference type="EMBL" id="MFC4241915.1"/>
    </source>
</evidence>
<comment type="caution">
    <text evidence="4">The sequence shown here is derived from an EMBL/GenBank/DDBJ whole genome shotgun (WGS) entry which is preliminary data.</text>
</comment>
<evidence type="ECO:0000256" key="2">
    <source>
        <dbReference type="ARBA" id="ARBA00023002"/>
    </source>
</evidence>
<dbReference type="PROSITE" id="PS00061">
    <property type="entry name" value="ADH_SHORT"/>
    <property type="match status" value="1"/>
</dbReference>
<evidence type="ECO:0000259" key="3">
    <source>
        <dbReference type="SMART" id="SM00822"/>
    </source>
</evidence>
<dbReference type="PANTHER" id="PTHR24320">
    <property type="entry name" value="RETINOL DEHYDROGENASE"/>
    <property type="match status" value="1"/>
</dbReference>
<evidence type="ECO:0000256" key="1">
    <source>
        <dbReference type="ARBA" id="ARBA00006484"/>
    </source>
</evidence>
<dbReference type="Pfam" id="PF00106">
    <property type="entry name" value="adh_short"/>
    <property type="match status" value="1"/>
</dbReference>
<dbReference type="EMBL" id="JBHSCN010000002">
    <property type="protein sequence ID" value="MFC4241915.1"/>
    <property type="molecule type" value="Genomic_DNA"/>
</dbReference>
<dbReference type="Proteomes" id="UP001595900">
    <property type="component" value="Unassembled WGS sequence"/>
</dbReference>
<gene>
    <name evidence="4" type="ORF">ACFOYW_00905</name>
</gene>
<comment type="similarity">
    <text evidence="1">Belongs to the short-chain dehydrogenases/reductases (SDR) family.</text>
</comment>
<dbReference type="Gene3D" id="3.40.50.720">
    <property type="entry name" value="NAD(P)-binding Rossmann-like Domain"/>
    <property type="match status" value="1"/>
</dbReference>
<sequence length="305" mass="32562">MYYDVPPQRGKRFIVTGSNSGTGREAARRLAHAGADVIIAVRTPAKGEEAKAAILAEAPKATIEVRRLDLADLSSVREFAASVTSDGKPLHTLINNAGVMVPPERYATADGFELQFGTNFLGPFALTTLLLPALLTTPGARVATMSSGTANFGKIAFDDLNWTRRRFSPQRAYAQSKLADLLLGRQLAALAVSHGWDLLSTIAHPGYTRTNLQTAGRNLGRGDDAQLQPIRRTLLPSQGVESGTEPLLFAATSPSAEQGAYYGPSRYGLVGPTHRAGMPRSARSMAVADHLWTVAEELTGTRVPA</sequence>
<dbReference type="PANTHER" id="PTHR24320:SF148">
    <property type="entry name" value="NAD(P)-BINDING ROSSMANN-FOLD SUPERFAMILY PROTEIN"/>
    <property type="match status" value="1"/>
</dbReference>
<feature type="domain" description="Ketoreductase" evidence="3">
    <location>
        <begin position="11"/>
        <end position="205"/>
    </location>
</feature>
<evidence type="ECO:0000313" key="5">
    <source>
        <dbReference type="Proteomes" id="UP001595900"/>
    </source>
</evidence>